<keyword evidence="2" id="KW-0548">Nucleotidyltransferase</keyword>
<evidence type="ECO:0000313" key="2">
    <source>
        <dbReference type="EMBL" id="TMQ64675.1"/>
    </source>
</evidence>
<dbReference type="CDD" id="cd04189">
    <property type="entry name" value="G1P_TT_long"/>
    <property type="match status" value="1"/>
</dbReference>
<dbReference type="InterPro" id="IPR005908">
    <property type="entry name" value="G1P_thy_trans_l"/>
</dbReference>
<dbReference type="NCBIfam" id="TIGR01208">
    <property type="entry name" value="rmlA_long"/>
    <property type="match status" value="1"/>
</dbReference>
<name>A0A538TM46_UNCEI</name>
<dbReference type="EC" id="2.7.7.24" evidence="2"/>
<evidence type="ECO:0000313" key="3">
    <source>
        <dbReference type="Proteomes" id="UP000317691"/>
    </source>
</evidence>
<protein>
    <submittedName>
        <fullName evidence="2">Glucose-1-phosphate thymidylyltransferase</fullName>
        <ecNumber evidence="2">2.7.7.24</ecNumber>
    </submittedName>
</protein>
<keyword evidence="2" id="KW-0808">Transferase</keyword>
<gene>
    <name evidence="2" type="ORF">E6K79_06440</name>
</gene>
<proteinExistence type="predicted"/>
<organism evidence="2 3">
    <name type="scientific">Eiseniibacteriota bacterium</name>
    <dbReference type="NCBI Taxonomy" id="2212470"/>
    <lineage>
        <taxon>Bacteria</taxon>
        <taxon>Candidatus Eiseniibacteriota</taxon>
    </lineage>
</organism>
<dbReference type="Pfam" id="PF00483">
    <property type="entry name" value="NTP_transferase"/>
    <property type="match status" value="1"/>
</dbReference>
<dbReference type="InterPro" id="IPR029044">
    <property type="entry name" value="Nucleotide-diphossugar_trans"/>
</dbReference>
<sequence length="354" mass="39075">MKALILSGGKGTRLRPITHTSAKQLVPIANKPIIFYGIEAIRASGITDVGIVVGDTEAEIRAAVGDGSAFGIKVTYIRQDAPRGLAHAVKVSQGFLGEDTFVMYLGDNLILDGITPLVEEFRRDRPNSQILLARVPHPEEFGVAELDGDRIKRLVEKPKEPKSDLALVGVYMFDATIFEAVDAIKPSFRNELEITDAIQHLIDRGRVVRHHIIDGWWKDTGKLEDILEANRMVLSRAKRSLQGTLDAQTKAEGEVIVSKGTVVKNSILRGPLTLGERCVIENSYIGPFSSIYDDVTIRNSEIEHSIVLERCTIQDVPVRIEASLIGKEVSIQRSQRKPSAYRFMLGDSSLVDVL</sequence>
<dbReference type="Gene3D" id="3.90.550.10">
    <property type="entry name" value="Spore Coat Polysaccharide Biosynthesis Protein SpsA, Chain A"/>
    <property type="match status" value="1"/>
</dbReference>
<reference evidence="2 3" key="1">
    <citation type="journal article" date="2019" name="Nat. Microbiol.">
        <title>Mediterranean grassland soil C-N compound turnover is dependent on rainfall and depth, and is mediated by genomically divergent microorganisms.</title>
        <authorList>
            <person name="Diamond S."/>
            <person name="Andeer P.F."/>
            <person name="Li Z."/>
            <person name="Crits-Christoph A."/>
            <person name="Burstein D."/>
            <person name="Anantharaman K."/>
            <person name="Lane K.R."/>
            <person name="Thomas B.C."/>
            <person name="Pan C."/>
            <person name="Northen T.R."/>
            <person name="Banfield J.F."/>
        </authorList>
    </citation>
    <scope>NUCLEOTIDE SEQUENCE [LARGE SCALE GENOMIC DNA]</scope>
    <source>
        <strain evidence="2">WS_9</strain>
    </source>
</reference>
<dbReference type="InterPro" id="IPR005835">
    <property type="entry name" value="NTP_transferase_dom"/>
</dbReference>
<dbReference type="SUPFAM" id="SSF53448">
    <property type="entry name" value="Nucleotide-diphospho-sugar transferases"/>
    <property type="match status" value="1"/>
</dbReference>
<dbReference type="PANTHER" id="PTHR42883:SF2">
    <property type="entry name" value="THYMIDYLYLTRANSFERASE"/>
    <property type="match status" value="1"/>
</dbReference>
<dbReference type="EMBL" id="VBOZ01000017">
    <property type="protein sequence ID" value="TMQ64675.1"/>
    <property type="molecule type" value="Genomic_DNA"/>
</dbReference>
<accession>A0A538TM46</accession>
<dbReference type="GO" id="GO:0008879">
    <property type="term" value="F:glucose-1-phosphate thymidylyltransferase activity"/>
    <property type="evidence" value="ECO:0007669"/>
    <property type="project" value="UniProtKB-EC"/>
</dbReference>
<dbReference type="Gene3D" id="2.160.10.10">
    <property type="entry name" value="Hexapeptide repeat proteins"/>
    <property type="match status" value="1"/>
</dbReference>
<dbReference type="PANTHER" id="PTHR42883">
    <property type="entry name" value="GLUCOSE-1-PHOSPHATE THYMIDYLTRANSFERASE"/>
    <property type="match status" value="1"/>
</dbReference>
<comment type="caution">
    <text evidence="2">The sequence shown here is derived from an EMBL/GenBank/DDBJ whole genome shotgun (WGS) entry which is preliminary data.</text>
</comment>
<feature type="domain" description="Nucleotidyl transferase" evidence="1">
    <location>
        <begin position="2"/>
        <end position="234"/>
    </location>
</feature>
<dbReference type="Proteomes" id="UP000317691">
    <property type="component" value="Unassembled WGS sequence"/>
</dbReference>
<evidence type="ECO:0000259" key="1">
    <source>
        <dbReference type="Pfam" id="PF00483"/>
    </source>
</evidence>
<dbReference type="AlphaFoldDB" id="A0A538TM46"/>